<keyword evidence="2" id="KW-1185">Reference proteome</keyword>
<proteinExistence type="predicted"/>
<evidence type="ECO:0000313" key="1">
    <source>
        <dbReference type="EMBL" id="CAG8497252.1"/>
    </source>
</evidence>
<protein>
    <submittedName>
        <fullName evidence="1">10809_t:CDS:1</fullName>
    </submittedName>
</protein>
<name>A0A9N8ZIP3_FUNMO</name>
<reference evidence="1" key="1">
    <citation type="submission" date="2021-06" db="EMBL/GenBank/DDBJ databases">
        <authorList>
            <person name="Kallberg Y."/>
            <person name="Tangrot J."/>
            <person name="Rosling A."/>
        </authorList>
    </citation>
    <scope>NUCLEOTIDE SEQUENCE</scope>
    <source>
        <strain evidence="1">87-6 pot B 2015</strain>
    </source>
</reference>
<comment type="caution">
    <text evidence="1">The sequence shown here is derived from an EMBL/GenBank/DDBJ whole genome shotgun (WGS) entry which is preliminary data.</text>
</comment>
<dbReference type="AlphaFoldDB" id="A0A9N8ZIP3"/>
<evidence type="ECO:0000313" key="2">
    <source>
        <dbReference type="Proteomes" id="UP000789375"/>
    </source>
</evidence>
<dbReference type="EMBL" id="CAJVPP010000606">
    <property type="protein sequence ID" value="CAG8497252.1"/>
    <property type="molecule type" value="Genomic_DNA"/>
</dbReference>
<organism evidence="1 2">
    <name type="scientific">Funneliformis mosseae</name>
    <name type="common">Endomycorrhizal fungus</name>
    <name type="synonym">Glomus mosseae</name>
    <dbReference type="NCBI Taxonomy" id="27381"/>
    <lineage>
        <taxon>Eukaryota</taxon>
        <taxon>Fungi</taxon>
        <taxon>Fungi incertae sedis</taxon>
        <taxon>Mucoromycota</taxon>
        <taxon>Glomeromycotina</taxon>
        <taxon>Glomeromycetes</taxon>
        <taxon>Glomerales</taxon>
        <taxon>Glomeraceae</taxon>
        <taxon>Funneliformis</taxon>
    </lineage>
</organism>
<sequence>MTALLYSSFLHLIVQRIFEMLSRSDLDAHEYLHLEKEIPEGKLTDREIINVILNEEKHMTDEDKSIPILEKVSLTEVENAADKMMRFLYEQEPKFGEVNKKLKVLKRLHK</sequence>
<gene>
    <name evidence="1" type="ORF">FMOSSE_LOCUS3846</name>
</gene>
<accession>A0A9N8ZIP3</accession>
<dbReference type="Proteomes" id="UP000789375">
    <property type="component" value="Unassembled WGS sequence"/>
</dbReference>